<protein>
    <recommendedName>
        <fullName evidence="2">Large ribosomal subunit protein bL21m</fullName>
    </recommendedName>
</protein>
<accession>A0A9P7MI00</accession>
<dbReference type="PANTHER" id="PTHR21349">
    <property type="entry name" value="50S RIBOSOMAL PROTEIN L21"/>
    <property type="match status" value="1"/>
</dbReference>
<dbReference type="GO" id="GO:0005762">
    <property type="term" value="C:mitochondrial large ribosomal subunit"/>
    <property type="evidence" value="ECO:0007669"/>
    <property type="project" value="TreeGrafter"/>
</dbReference>
<dbReference type="Pfam" id="PF00829">
    <property type="entry name" value="Ribosomal_L21p"/>
    <property type="match status" value="1"/>
</dbReference>
<gene>
    <name evidence="3" type="ORF">E4U60_002432</name>
</gene>
<evidence type="ECO:0000256" key="1">
    <source>
        <dbReference type="ARBA" id="ARBA00008563"/>
    </source>
</evidence>
<dbReference type="Proteomes" id="UP000706124">
    <property type="component" value="Unassembled WGS sequence"/>
</dbReference>
<organism evidence="3 4">
    <name type="scientific">Claviceps pazoutovae</name>
    <dbReference type="NCBI Taxonomy" id="1649127"/>
    <lineage>
        <taxon>Eukaryota</taxon>
        <taxon>Fungi</taxon>
        <taxon>Dikarya</taxon>
        <taxon>Ascomycota</taxon>
        <taxon>Pezizomycotina</taxon>
        <taxon>Sordariomycetes</taxon>
        <taxon>Hypocreomycetidae</taxon>
        <taxon>Hypocreales</taxon>
        <taxon>Clavicipitaceae</taxon>
        <taxon>Claviceps</taxon>
    </lineage>
</organism>
<evidence type="ECO:0000256" key="2">
    <source>
        <dbReference type="ARBA" id="ARBA00044129"/>
    </source>
</evidence>
<dbReference type="GO" id="GO:0003735">
    <property type="term" value="F:structural constituent of ribosome"/>
    <property type="evidence" value="ECO:0007669"/>
    <property type="project" value="TreeGrafter"/>
</dbReference>
<dbReference type="InterPro" id="IPR036164">
    <property type="entry name" value="bL21-like_sf"/>
</dbReference>
<dbReference type="SUPFAM" id="SSF141091">
    <property type="entry name" value="L21p-like"/>
    <property type="match status" value="1"/>
</dbReference>
<dbReference type="OrthoDB" id="5994at2759"/>
<reference evidence="3 4" key="1">
    <citation type="journal article" date="2020" name="bioRxiv">
        <title>Whole genome comparisons of ergot fungi reveals the divergence and evolution of species within the genus Claviceps are the result of varying mechanisms driving genome evolution and host range expansion.</title>
        <authorList>
            <person name="Wyka S.A."/>
            <person name="Mondo S.J."/>
            <person name="Liu M."/>
            <person name="Dettman J."/>
            <person name="Nalam V."/>
            <person name="Broders K.D."/>
        </authorList>
    </citation>
    <scope>NUCLEOTIDE SEQUENCE [LARGE SCALE GENOMIC DNA]</scope>
    <source>
        <strain evidence="3 4">CCC 1485</strain>
    </source>
</reference>
<comment type="similarity">
    <text evidence="1">Belongs to the bacterial ribosomal protein bL21 family.</text>
</comment>
<dbReference type="EMBL" id="SRPO01000021">
    <property type="protein sequence ID" value="KAG5948019.1"/>
    <property type="molecule type" value="Genomic_DNA"/>
</dbReference>
<dbReference type="AlphaFoldDB" id="A0A9P7MI00"/>
<evidence type="ECO:0000313" key="3">
    <source>
        <dbReference type="EMBL" id="KAG5948019.1"/>
    </source>
</evidence>
<sequence length="209" mass="23681">MSRLLFRSILELRASTIATSSTSRLAALPIHSRVRAFTSTTPIIDPAQPPHNNACNPTRDEIRPIAFKKSHPSPPPTPIQDSVKNLLPILAAQPGHYITVHIHGFPYLVQEGDMIRLPVRMPDVLPGDVLRLNRASVLGSRDYTMKGAPHIDERLFECRATVLGVDAEPMRITIKTKRRQRRKKHVKTKHRHTLLRISELKIRDLEDVE</sequence>
<comment type="caution">
    <text evidence="3">The sequence shown here is derived from an EMBL/GenBank/DDBJ whole genome shotgun (WGS) entry which is preliminary data.</text>
</comment>
<proteinExistence type="inferred from homology"/>
<evidence type="ECO:0000313" key="4">
    <source>
        <dbReference type="Proteomes" id="UP000706124"/>
    </source>
</evidence>
<dbReference type="PANTHER" id="PTHR21349:SF0">
    <property type="entry name" value="LARGE RIBOSOMAL SUBUNIT PROTEIN BL21M"/>
    <property type="match status" value="1"/>
</dbReference>
<dbReference type="InterPro" id="IPR028909">
    <property type="entry name" value="bL21-like"/>
</dbReference>
<name>A0A9P7MI00_9HYPO</name>
<keyword evidence="4" id="KW-1185">Reference proteome</keyword>